<name>A0A1H9AQL8_9SPIR</name>
<dbReference type="EMBL" id="FOFU01000001">
    <property type="protein sequence ID" value="SEP78835.1"/>
    <property type="molecule type" value="Genomic_DNA"/>
</dbReference>
<evidence type="ECO:0000313" key="2">
    <source>
        <dbReference type="Proteomes" id="UP000182360"/>
    </source>
</evidence>
<keyword evidence="2" id="KW-1185">Reference proteome</keyword>
<organism evidence="1 2">
    <name type="scientific">Treponema bryantii</name>
    <dbReference type="NCBI Taxonomy" id="163"/>
    <lineage>
        <taxon>Bacteria</taxon>
        <taxon>Pseudomonadati</taxon>
        <taxon>Spirochaetota</taxon>
        <taxon>Spirochaetia</taxon>
        <taxon>Spirochaetales</taxon>
        <taxon>Treponemataceae</taxon>
        <taxon>Treponema</taxon>
    </lineage>
</organism>
<gene>
    <name evidence="1" type="ORF">SAMN04487977_101424</name>
</gene>
<dbReference type="AlphaFoldDB" id="A0A1H9AQL8"/>
<dbReference type="RefSeq" id="WP_177177694.1">
    <property type="nucleotide sequence ID" value="NZ_FOFU01000001.1"/>
</dbReference>
<proteinExistence type="predicted"/>
<sequence length="54" mass="6314">MSYTLTKQSMPTINNIEILDLTTLSIAEFREKLLSRYNYLRVKLQDVPNKIIAL</sequence>
<accession>A0A1H9AQL8</accession>
<reference evidence="1 2" key="1">
    <citation type="submission" date="2016-10" db="EMBL/GenBank/DDBJ databases">
        <authorList>
            <person name="de Groot N.N."/>
        </authorList>
    </citation>
    <scope>NUCLEOTIDE SEQUENCE [LARGE SCALE GENOMIC DNA]</scope>
    <source>
        <strain evidence="1 2">B25</strain>
    </source>
</reference>
<evidence type="ECO:0000313" key="1">
    <source>
        <dbReference type="EMBL" id="SEP78835.1"/>
    </source>
</evidence>
<dbReference type="Proteomes" id="UP000182360">
    <property type="component" value="Unassembled WGS sequence"/>
</dbReference>
<protein>
    <submittedName>
        <fullName evidence="1">Uncharacterized protein</fullName>
    </submittedName>
</protein>